<feature type="domain" description="Peptidase M24" evidence="8">
    <location>
        <begin position="12"/>
        <end position="243"/>
    </location>
</feature>
<feature type="binding site" evidence="6">
    <location>
        <position position="174"/>
    </location>
    <ligand>
        <name>a divalent metal cation</name>
        <dbReference type="ChEBI" id="CHEBI:60240"/>
        <label>2</label>
        <note>catalytic</note>
    </ligand>
</feature>
<organism evidence="9 10">
    <name type="scientific">Psychrilyobacter piezotolerans</name>
    <dbReference type="NCBI Taxonomy" id="2293438"/>
    <lineage>
        <taxon>Bacteria</taxon>
        <taxon>Fusobacteriati</taxon>
        <taxon>Fusobacteriota</taxon>
        <taxon>Fusobacteriia</taxon>
        <taxon>Fusobacteriales</taxon>
        <taxon>Fusobacteriaceae</taxon>
        <taxon>Psychrilyobacter</taxon>
    </lineage>
</organism>
<dbReference type="EMBL" id="QUAJ01000022">
    <property type="protein sequence ID" value="REI40230.1"/>
    <property type="molecule type" value="Genomic_DNA"/>
</dbReference>
<feature type="binding site" evidence="6">
    <location>
        <position position="238"/>
    </location>
    <ligand>
        <name>a divalent metal cation</name>
        <dbReference type="ChEBI" id="CHEBI:60240"/>
        <label>2</label>
        <note>catalytic</note>
    </ligand>
</feature>
<comment type="caution">
    <text evidence="9">The sequence shown here is derived from an EMBL/GenBank/DDBJ whole genome shotgun (WGS) entry which is preliminary data.</text>
</comment>
<evidence type="ECO:0000256" key="3">
    <source>
        <dbReference type="ARBA" id="ARBA00022670"/>
    </source>
</evidence>
<comment type="similarity">
    <text evidence="6">Belongs to the peptidase M24A family. Methionine aminopeptidase type 1 subfamily.</text>
</comment>
<evidence type="ECO:0000256" key="1">
    <source>
        <dbReference type="ARBA" id="ARBA00002521"/>
    </source>
</evidence>
<dbReference type="PRINTS" id="PR00599">
    <property type="entry name" value="MAPEPTIDASE"/>
</dbReference>
<dbReference type="CDD" id="cd01086">
    <property type="entry name" value="MetAP1"/>
    <property type="match status" value="1"/>
</dbReference>
<evidence type="ECO:0000256" key="4">
    <source>
        <dbReference type="ARBA" id="ARBA00022723"/>
    </source>
</evidence>
<feature type="binding site" evidence="6">
    <location>
        <position position="83"/>
    </location>
    <ligand>
        <name>substrate</name>
    </ligand>
</feature>
<evidence type="ECO:0000313" key="10">
    <source>
        <dbReference type="Proteomes" id="UP000263486"/>
    </source>
</evidence>
<dbReference type="PANTHER" id="PTHR43330:SF27">
    <property type="entry name" value="METHIONINE AMINOPEPTIDASE"/>
    <property type="match status" value="1"/>
</dbReference>
<name>A0ABX9KEU4_9FUSO</name>
<feature type="binding site" evidence="6">
    <location>
        <position position="207"/>
    </location>
    <ligand>
        <name>a divalent metal cation</name>
        <dbReference type="ChEBI" id="CHEBI:60240"/>
        <label>2</label>
        <note>catalytic</note>
    </ligand>
</feature>
<dbReference type="InterPro" id="IPR002467">
    <property type="entry name" value="Pept_M24A_MAP1"/>
</dbReference>
<evidence type="ECO:0000313" key="9">
    <source>
        <dbReference type="EMBL" id="REI40230.1"/>
    </source>
</evidence>
<evidence type="ECO:0000256" key="6">
    <source>
        <dbReference type="HAMAP-Rule" id="MF_01974"/>
    </source>
</evidence>
<evidence type="ECO:0000256" key="7">
    <source>
        <dbReference type="RuleBase" id="RU003653"/>
    </source>
</evidence>
<dbReference type="NCBIfam" id="TIGR00500">
    <property type="entry name" value="met_pdase_I"/>
    <property type="match status" value="1"/>
</dbReference>
<accession>A0ABX9KEU4</accession>
<feature type="binding site" evidence="6">
    <location>
        <position position="100"/>
    </location>
    <ligand>
        <name>a divalent metal cation</name>
        <dbReference type="ChEBI" id="CHEBI:60240"/>
        <label>1</label>
    </ligand>
</feature>
<keyword evidence="3 6" id="KW-0645">Protease</keyword>
<feature type="binding site" evidence="6">
    <location>
        <position position="181"/>
    </location>
    <ligand>
        <name>substrate</name>
    </ligand>
</feature>
<dbReference type="InterPro" id="IPR001714">
    <property type="entry name" value="Pept_M24_MAP"/>
</dbReference>
<evidence type="ECO:0000256" key="5">
    <source>
        <dbReference type="ARBA" id="ARBA00022801"/>
    </source>
</evidence>
<feature type="binding site" evidence="6">
    <location>
        <position position="111"/>
    </location>
    <ligand>
        <name>a divalent metal cation</name>
        <dbReference type="ChEBI" id="CHEBI:60240"/>
        <label>2</label>
        <note>catalytic</note>
    </ligand>
</feature>
<comment type="function">
    <text evidence="1 6">Removes the N-terminal methionine from nascent proteins. The N-terminal methionine is often cleaved when the second residue in the primary sequence is small and uncharged (Met-Ala-, Cys, Gly, Pro, Ser, Thr, or Val). Requires deformylation of the N(alpha)-formylated initiator methionine before it can be hydrolyzed.</text>
</comment>
<comment type="catalytic activity">
    <reaction evidence="6 7">
        <text>Release of N-terminal amino acids, preferentially methionine, from peptides and arylamides.</text>
        <dbReference type="EC" id="3.4.11.18"/>
    </reaction>
</comment>
<evidence type="ECO:0000256" key="2">
    <source>
        <dbReference type="ARBA" id="ARBA00022438"/>
    </source>
</evidence>
<feature type="binding site" evidence="6">
    <location>
        <position position="111"/>
    </location>
    <ligand>
        <name>a divalent metal cation</name>
        <dbReference type="ChEBI" id="CHEBI:60240"/>
        <label>1</label>
    </ligand>
</feature>
<sequence>MSITIKTREEIEKIKAANQIIARLYNEILPSKIVPGVSTNELNKIIEDYVRSQGAIPATIGVGGPSNPYPAGSCISVNEEVVHGIPGDRILQEGDIVSIDTVTNLDGYFGDAAITFPVGEIDEESKKLLKVTREALEIGIEQCYAGNRLGDLGNAIETHVKKNKFTVVRDFCGHGVGHTMHEDPMVMNFGRKGRGIKLEEGMVIAIEPMVNAGSYKVGILDDGWTAVTKDGKRSAHFEHSVAIVDGKPLVLSRYEK</sequence>
<feature type="binding site" evidence="6">
    <location>
        <position position="238"/>
    </location>
    <ligand>
        <name>a divalent metal cation</name>
        <dbReference type="ChEBI" id="CHEBI:60240"/>
        <label>1</label>
    </ligand>
</feature>
<dbReference type="Pfam" id="PF00557">
    <property type="entry name" value="Peptidase_M24"/>
    <property type="match status" value="1"/>
</dbReference>
<keyword evidence="2 6" id="KW-0031">Aminopeptidase</keyword>
<dbReference type="InterPro" id="IPR000994">
    <property type="entry name" value="Pept_M24"/>
</dbReference>
<dbReference type="EC" id="3.4.11.18" evidence="6 7"/>
<dbReference type="GO" id="GO:0004239">
    <property type="term" value="F:initiator methionyl aminopeptidase activity"/>
    <property type="evidence" value="ECO:0007669"/>
    <property type="project" value="UniProtKB-EC"/>
</dbReference>
<protein>
    <recommendedName>
        <fullName evidence="6 7">Methionine aminopeptidase</fullName>
        <shortName evidence="6">MAP</shortName>
        <shortName evidence="6">MetAP</shortName>
        <ecNumber evidence="6 7">3.4.11.18</ecNumber>
    </recommendedName>
    <alternativeName>
        <fullName evidence="6">Peptidase M</fullName>
    </alternativeName>
</protein>
<dbReference type="SUPFAM" id="SSF55920">
    <property type="entry name" value="Creatinase/aminopeptidase"/>
    <property type="match status" value="1"/>
</dbReference>
<dbReference type="Proteomes" id="UP000263486">
    <property type="component" value="Unassembled WGS sequence"/>
</dbReference>
<gene>
    <name evidence="6 9" type="primary">map</name>
    <name evidence="9" type="ORF">DYH56_11705</name>
</gene>
<keyword evidence="10" id="KW-1185">Reference proteome</keyword>
<keyword evidence="5 6" id="KW-0378">Hydrolase</keyword>
<reference evidence="9 10" key="1">
    <citation type="submission" date="2018-08" db="EMBL/GenBank/DDBJ databases">
        <title>Draft genome sequence of Psychrilyobacter sp. strain SD5 isolated from Black Sea water.</title>
        <authorList>
            <person name="Yadav S."/>
            <person name="Villanueva L."/>
            <person name="Damste J.S.S."/>
        </authorList>
    </citation>
    <scope>NUCLEOTIDE SEQUENCE [LARGE SCALE GENOMIC DNA]</scope>
    <source>
        <strain evidence="9 10">SD5</strain>
    </source>
</reference>
<dbReference type="RefSeq" id="WP_114643059.1">
    <property type="nucleotide sequence ID" value="NZ_JAACIO010000022.1"/>
</dbReference>
<dbReference type="PANTHER" id="PTHR43330">
    <property type="entry name" value="METHIONINE AMINOPEPTIDASE"/>
    <property type="match status" value="1"/>
</dbReference>
<dbReference type="PROSITE" id="PS00680">
    <property type="entry name" value="MAP_1"/>
    <property type="match status" value="1"/>
</dbReference>
<dbReference type="HAMAP" id="MF_01974">
    <property type="entry name" value="MetAP_1"/>
    <property type="match status" value="1"/>
</dbReference>
<dbReference type="InterPro" id="IPR036005">
    <property type="entry name" value="Creatinase/aminopeptidase-like"/>
</dbReference>
<comment type="cofactor">
    <cofactor evidence="6">
        <name>Co(2+)</name>
        <dbReference type="ChEBI" id="CHEBI:48828"/>
    </cofactor>
    <cofactor evidence="6">
        <name>Zn(2+)</name>
        <dbReference type="ChEBI" id="CHEBI:29105"/>
    </cofactor>
    <cofactor evidence="6">
        <name>Mn(2+)</name>
        <dbReference type="ChEBI" id="CHEBI:29035"/>
    </cofactor>
    <cofactor evidence="6">
        <name>Fe(2+)</name>
        <dbReference type="ChEBI" id="CHEBI:29033"/>
    </cofactor>
    <text evidence="6">Binds 2 divalent metal cations per subunit. Has a high-affinity and a low affinity metal-binding site. The true nature of the physiological cofactor is under debate. The enzyme is active with cobalt, zinc, manganese or divalent iron ions. Most likely, methionine aminopeptidases function as mononuclear Fe(2+)-metalloproteases under physiological conditions, and the catalytically relevant metal-binding site has been assigned to the histidine-containing high-affinity site.</text>
</comment>
<dbReference type="Gene3D" id="3.90.230.10">
    <property type="entry name" value="Creatinase/methionine aminopeptidase superfamily"/>
    <property type="match status" value="1"/>
</dbReference>
<keyword evidence="4 6" id="KW-0479">Metal-binding</keyword>
<proteinExistence type="inferred from homology"/>
<comment type="subunit">
    <text evidence="6">Monomer.</text>
</comment>
<evidence type="ECO:0000259" key="8">
    <source>
        <dbReference type="Pfam" id="PF00557"/>
    </source>
</evidence>